<feature type="transmembrane region" description="Helical" evidence="6">
    <location>
        <begin position="216"/>
        <end position="239"/>
    </location>
</feature>
<gene>
    <name evidence="8" type="ordered locus">TTE2066</name>
</gene>
<name>Q8R8D8_CALS4</name>
<feature type="domain" description="Type II secretion system protein GspF" evidence="7">
    <location>
        <begin position="109"/>
        <end position="234"/>
    </location>
</feature>
<dbReference type="OrthoDB" id="1727205at2"/>
<dbReference type="InterPro" id="IPR018076">
    <property type="entry name" value="T2SS_GspF_dom"/>
</dbReference>
<feature type="transmembrane region" description="Helical" evidence="6">
    <location>
        <begin position="44"/>
        <end position="66"/>
    </location>
</feature>
<dbReference type="KEGG" id="tte:TTE2066"/>
<evidence type="ECO:0000313" key="9">
    <source>
        <dbReference type="Proteomes" id="UP000000555"/>
    </source>
</evidence>
<keyword evidence="3 6" id="KW-0812">Transmembrane</keyword>
<dbReference type="eggNOG" id="COG2064">
    <property type="taxonomic scope" value="Bacteria"/>
</dbReference>
<evidence type="ECO:0000256" key="3">
    <source>
        <dbReference type="ARBA" id="ARBA00022692"/>
    </source>
</evidence>
<protein>
    <recommendedName>
        <fullName evidence="7">Type II secretion system protein GspF domain-containing protein</fullName>
    </recommendedName>
</protein>
<keyword evidence="4 6" id="KW-1133">Transmembrane helix</keyword>
<dbReference type="PANTHER" id="PTHR35007">
    <property type="entry name" value="INTEGRAL MEMBRANE PROTEIN-RELATED"/>
    <property type="match status" value="1"/>
</dbReference>
<dbReference type="PANTHER" id="PTHR35007:SF1">
    <property type="entry name" value="PILUS ASSEMBLY PROTEIN"/>
    <property type="match status" value="1"/>
</dbReference>
<dbReference type="Proteomes" id="UP000000555">
    <property type="component" value="Chromosome"/>
</dbReference>
<evidence type="ECO:0000256" key="5">
    <source>
        <dbReference type="ARBA" id="ARBA00023136"/>
    </source>
</evidence>
<dbReference type="AlphaFoldDB" id="Q8R8D8"/>
<accession>Q8R8D8</accession>
<organism evidence="8 9">
    <name type="scientific">Caldanaerobacter subterraneus subsp. tengcongensis (strain DSM 15242 / JCM 11007 / NBRC 100824 / MB4)</name>
    <name type="common">Thermoanaerobacter tengcongensis</name>
    <dbReference type="NCBI Taxonomy" id="273068"/>
    <lineage>
        <taxon>Bacteria</taxon>
        <taxon>Bacillati</taxon>
        <taxon>Bacillota</taxon>
        <taxon>Clostridia</taxon>
        <taxon>Thermoanaerobacterales</taxon>
        <taxon>Thermoanaerobacteraceae</taxon>
        <taxon>Caldanaerobacter</taxon>
    </lineage>
</organism>
<evidence type="ECO:0000313" key="8">
    <source>
        <dbReference type="EMBL" id="AAM25240.1"/>
    </source>
</evidence>
<dbReference type="Gene3D" id="1.20.81.30">
    <property type="entry name" value="Type II secretion system (T2SS), domain F"/>
    <property type="match status" value="1"/>
</dbReference>
<dbReference type="RefSeq" id="WP_011026178.1">
    <property type="nucleotide sequence ID" value="NC_003869.1"/>
</dbReference>
<evidence type="ECO:0000256" key="6">
    <source>
        <dbReference type="SAM" id="Phobius"/>
    </source>
</evidence>
<keyword evidence="2" id="KW-1003">Cell membrane</keyword>
<keyword evidence="5 6" id="KW-0472">Membrane</keyword>
<evidence type="ECO:0000256" key="4">
    <source>
        <dbReference type="ARBA" id="ARBA00022989"/>
    </source>
</evidence>
<sequence>MKIFKENTIKKITGEDVFTRIDREIKAVGQINVLFMKVTSAAELLSTFSLVLGFSLILLLFSFIFVPVLMKPFLVLALGIPVIMYLSYKDTVSKYKKRLMADNELPAILETFISGLSVGMPVENIMRYIVENKKGYMKEIIQEALHKADAGIPLSLSLEEAAEKSLNKYFQRAVKILIKTSETSQGLAEQLDELLRDIEEDRINEKTAKASVLDNVIAIPVLIGFFIPLIVFVIFPFIVSFSNIFGTH</sequence>
<dbReference type="Pfam" id="PF00482">
    <property type="entry name" value="T2SSF"/>
    <property type="match status" value="1"/>
</dbReference>
<dbReference type="STRING" id="273068.TTE2066"/>
<dbReference type="HOGENOM" id="CLU_1110385_0_0_9"/>
<proteinExistence type="predicted"/>
<keyword evidence="9" id="KW-1185">Reference proteome</keyword>
<reference evidence="8 9" key="1">
    <citation type="journal article" date="2002" name="Genome Res.">
        <title>A complete sequence of the T. tengcongensis genome.</title>
        <authorList>
            <person name="Bao Q."/>
            <person name="Tian Y."/>
            <person name="Li W."/>
            <person name="Xu Z."/>
            <person name="Xuan Z."/>
            <person name="Hu S."/>
            <person name="Dong W."/>
            <person name="Yang J."/>
            <person name="Chen Y."/>
            <person name="Xue Y."/>
            <person name="Xu Y."/>
            <person name="Lai X."/>
            <person name="Huang L."/>
            <person name="Dong X."/>
            <person name="Ma Y."/>
            <person name="Ling L."/>
            <person name="Tan H."/>
            <person name="Chen R."/>
            <person name="Wang J."/>
            <person name="Yu J."/>
            <person name="Yang H."/>
        </authorList>
    </citation>
    <scope>NUCLEOTIDE SEQUENCE [LARGE SCALE GENOMIC DNA]</scope>
    <source>
        <strain evidence="9">DSM 15242 / JCM 11007 / NBRC 100824 / MB4</strain>
    </source>
</reference>
<feature type="transmembrane region" description="Helical" evidence="6">
    <location>
        <begin position="72"/>
        <end position="88"/>
    </location>
</feature>
<dbReference type="GO" id="GO:0005886">
    <property type="term" value="C:plasma membrane"/>
    <property type="evidence" value="ECO:0007669"/>
    <property type="project" value="UniProtKB-SubCell"/>
</dbReference>
<dbReference type="EMBL" id="AE008691">
    <property type="protein sequence ID" value="AAM25240.1"/>
    <property type="molecule type" value="Genomic_DNA"/>
</dbReference>
<dbReference type="InterPro" id="IPR042094">
    <property type="entry name" value="T2SS_GspF_sf"/>
</dbReference>
<evidence type="ECO:0000259" key="7">
    <source>
        <dbReference type="Pfam" id="PF00482"/>
    </source>
</evidence>
<evidence type="ECO:0000256" key="2">
    <source>
        <dbReference type="ARBA" id="ARBA00022475"/>
    </source>
</evidence>
<comment type="subcellular location">
    <subcellularLocation>
        <location evidence="1">Cell membrane</location>
        <topology evidence="1">Multi-pass membrane protein</topology>
    </subcellularLocation>
</comment>
<evidence type="ECO:0000256" key="1">
    <source>
        <dbReference type="ARBA" id="ARBA00004651"/>
    </source>
</evidence>